<dbReference type="Proteomes" id="UP001458880">
    <property type="component" value="Unassembled WGS sequence"/>
</dbReference>
<dbReference type="AlphaFoldDB" id="A0AAW1MD42"/>
<evidence type="ECO:0000313" key="3">
    <source>
        <dbReference type="Proteomes" id="UP001458880"/>
    </source>
</evidence>
<feature type="compositionally biased region" description="Basic residues" evidence="1">
    <location>
        <begin position="119"/>
        <end position="131"/>
    </location>
</feature>
<reference evidence="2 3" key="1">
    <citation type="journal article" date="2024" name="BMC Genomics">
        <title>De novo assembly and annotation of Popillia japonica's genome with initial clues to its potential as an invasive pest.</title>
        <authorList>
            <person name="Cucini C."/>
            <person name="Boschi S."/>
            <person name="Funari R."/>
            <person name="Cardaioli E."/>
            <person name="Iannotti N."/>
            <person name="Marturano G."/>
            <person name="Paoli F."/>
            <person name="Bruttini M."/>
            <person name="Carapelli A."/>
            <person name="Frati F."/>
            <person name="Nardi F."/>
        </authorList>
    </citation>
    <scope>NUCLEOTIDE SEQUENCE [LARGE SCALE GENOMIC DNA]</scope>
    <source>
        <strain evidence="2">DMR45628</strain>
    </source>
</reference>
<sequence>MEAFNQRLILEKPLLWNKWNTNYQNILKTETEWDVIATDLKKTDVIATDLKKTVGPAHQREEGTTRLDVAQKRRLEEDLDLPSTSGSEGEPDGEEWTEAKEETSRGRPRSTVNVWFGGRTRRRRMDRGKSA</sequence>
<dbReference type="EMBL" id="JASPKY010000049">
    <property type="protein sequence ID" value="KAK9745443.1"/>
    <property type="molecule type" value="Genomic_DNA"/>
</dbReference>
<organism evidence="2 3">
    <name type="scientific">Popillia japonica</name>
    <name type="common">Japanese beetle</name>
    <dbReference type="NCBI Taxonomy" id="7064"/>
    <lineage>
        <taxon>Eukaryota</taxon>
        <taxon>Metazoa</taxon>
        <taxon>Ecdysozoa</taxon>
        <taxon>Arthropoda</taxon>
        <taxon>Hexapoda</taxon>
        <taxon>Insecta</taxon>
        <taxon>Pterygota</taxon>
        <taxon>Neoptera</taxon>
        <taxon>Endopterygota</taxon>
        <taxon>Coleoptera</taxon>
        <taxon>Polyphaga</taxon>
        <taxon>Scarabaeiformia</taxon>
        <taxon>Scarabaeidae</taxon>
        <taxon>Rutelinae</taxon>
        <taxon>Popillia</taxon>
    </lineage>
</organism>
<comment type="caution">
    <text evidence="2">The sequence shown here is derived from an EMBL/GenBank/DDBJ whole genome shotgun (WGS) entry which is preliminary data.</text>
</comment>
<proteinExistence type="predicted"/>
<gene>
    <name evidence="2" type="ORF">QE152_g6958</name>
</gene>
<evidence type="ECO:0000313" key="2">
    <source>
        <dbReference type="EMBL" id="KAK9745443.1"/>
    </source>
</evidence>
<feature type="compositionally biased region" description="Basic and acidic residues" evidence="1">
    <location>
        <begin position="54"/>
        <end position="76"/>
    </location>
</feature>
<evidence type="ECO:0000256" key="1">
    <source>
        <dbReference type="SAM" id="MobiDB-lite"/>
    </source>
</evidence>
<keyword evidence="3" id="KW-1185">Reference proteome</keyword>
<protein>
    <submittedName>
        <fullName evidence="2">Uncharacterized protein</fullName>
    </submittedName>
</protein>
<feature type="region of interest" description="Disordered" evidence="1">
    <location>
        <begin position="54"/>
        <end position="131"/>
    </location>
</feature>
<name>A0AAW1MD42_POPJA</name>
<accession>A0AAW1MD42</accession>